<dbReference type="Gene3D" id="3.30.930.10">
    <property type="entry name" value="Bira Bifunctional Protein, Domain 2"/>
    <property type="match status" value="1"/>
</dbReference>
<dbReference type="GO" id="GO:0009249">
    <property type="term" value="P:protein lipoylation"/>
    <property type="evidence" value="ECO:0007669"/>
    <property type="project" value="TreeGrafter"/>
</dbReference>
<dbReference type="GO" id="GO:0016874">
    <property type="term" value="F:ligase activity"/>
    <property type="evidence" value="ECO:0007669"/>
    <property type="project" value="UniProtKB-KW"/>
</dbReference>
<dbReference type="PANTHER" id="PTHR10993:SF7">
    <property type="entry name" value="LIPOYLTRANSFERASE 2, MITOCHONDRIAL-RELATED"/>
    <property type="match status" value="1"/>
</dbReference>
<accession>A0A1W2TF83</accession>
<gene>
    <name evidence="3" type="ORF">SAMD00023353_2000110</name>
</gene>
<feature type="region of interest" description="Disordered" evidence="1">
    <location>
        <begin position="314"/>
        <end position="334"/>
    </location>
</feature>
<name>A0A1W2TF83_ROSNE</name>
<dbReference type="STRING" id="77044.A0A1W2TF83"/>
<dbReference type="SUPFAM" id="SSF55681">
    <property type="entry name" value="Class II aaRS and biotin synthetases"/>
    <property type="match status" value="1"/>
</dbReference>
<reference evidence="3" key="1">
    <citation type="submission" date="2016-03" db="EMBL/GenBank/DDBJ databases">
        <title>Draft genome sequence of Rosellinia necatrix.</title>
        <authorList>
            <person name="Kanematsu S."/>
        </authorList>
    </citation>
    <scope>NUCLEOTIDE SEQUENCE [LARGE SCALE GENOMIC DNA]</scope>
    <source>
        <strain evidence="3">W97</strain>
    </source>
</reference>
<keyword evidence="3" id="KW-0436">Ligase</keyword>
<evidence type="ECO:0000256" key="1">
    <source>
        <dbReference type="SAM" id="MobiDB-lite"/>
    </source>
</evidence>
<dbReference type="AlphaFoldDB" id="A0A1W2TF83"/>
<dbReference type="InterPro" id="IPR045864">
    <property type="entry name" value="aa-tRNA-synth_II/BPL/LPL"/>
</dbReference>
<protein>
    <submittedName>
        <fullName evidence="3">Putative lipoate--protein ligase b-like protein</fullName>
    </submittedName>
</protein>
<evidence type="ECO:0000313" key="4">
    <source>
        <dbReference type="Proteomes" id="UP000054516"/>
    </source>
</evidence>
<organism evidence="3">
    <name type="scientific">Rosellinia necatrix</name>
    <name type="common">White root-rot fungus</name>
    <dbReference type="NCBI Taxonomy" id="77044"/>
    <lineage>
        <taxon>Eukaryota</taxon>
        <taxon>Fungi</taxon>
        <taxon>Dikarya</taxon>
        <taxon>Ascomycota</taxon>
        <taxon>Pezizomycotina</taxon>
        <taxon>Sordariomycetes</taxon>
        <taxon>Xylariomycetidae</taxon>
        <taxon>Xylariales</taxon>
        <taxon>Xylariaceae</taxon>
        <taxon>Rosellinia</taxon>
    </lineage>
</organism>
<dbReference type="EMBL" id="DF977465">
    <property type="protein sequence ID" value="GAP86713.1"/>
    <property type="molecule type" value="Genomic_DNA"/>
</dbReference>
<dbReference type="GO" id="GO:0033819">
    <property type="term" value="F:lipoyl(octanoyl) transferase activity"/>
    <property type="evidence" value="ECO:0007669"/>
    <property type="project" value="TreeGrafter"/>
</dbReference>
<evidence type="ECO:0000313" key="3">
    <source>
        <dbReference type="EMBL" id="GAP86713.1"/>
    </source>
</evidence>
<dbReference type="Pfam" id="PF21948">
    <property type="entry name" value="LplA-B_cat"/>
    <property type="match status" value="1"/>
</dbReference>
<proteinExistence type="predicted"/>
<dbReference type="OMA" id="TEEPMWY"/>
<keyword evidence="4" id="KW-1185">Reference proteome</keyword>
<feature type="domain" description="BPL/LPL catalytic" evidence="2">
    <location>
        <begin position="51"/>
        <end position="294"/>
    </location>
</feature>
<dbReference type="PROSITE" id="PS51733">
    <property type="entry name" value="BPL_LPL_CATALYTIC"/>
    <property type="match status" value="1"/>
</dbReference>
<dbReference type="PANTHER" id="PTHR10993">
    <property type="entry name" value="OCTANOYLTRANSFERASE"/>
    <property type="match status" value="1"/>
</dbReference>
<dbReference type="OrthoDB" id="19908at2759"/>
<dbReference type="Proteomes" id="UP000054516">
    <property type="component" value="Unassembled WGS sequence"/>
</dbReference>
<sequence>MASLRYIPLRSYPGTALPEFPTYSFAVAVQAALQQEVLSWKARPAGAARGPAPPPTVLCFTPAPTYTLGRRQTEPLSGGELARLRSPLFVPTWGAGRGGPDDVAGRRPKRAFLLPEVVRAPRGGLTTYHGPGQLVIWPVLDLRSPLHAHLSVRDYACLLEKTTIAVLELWGIRGFTTDNPGVWVRSREGAGGSGGAGAGVGGGERKIAALGVHLRRHVTGLGVAINYSTPVTGPAETNPWARIVACGLGDRGVTSVRAEMGIDSDAHPDDAGRSLEGLAKVWQSEFHRRLEMNENPPNGATGFDIGQSARKLAAQFPGGGDSAVKARPISDLEA</sequence>
<dbReference type="InterPro" id="IPR004143">
    <property type="entry name" value="BPL_LPL_catalytic"/>
</dbReference>
<evidence type="ECO:0000259" key="2">
    <source>
        <dbReference type="PROSITE" id="PS51733"/>
    </source>
</evidence>